<dbReference type="InParanoid" id="A0A0D0DIU2"/>
<dbReference type="HOGENOM" id="CLU_043306_0_0_1"/>
<feature type="compositionally biased region" description="Basic and acidic residues" evidence="1">
    <location>
        <begin position="315"/>
        <end position="328"/>
    </location>
</feature>
<feature type="region of interest" description="Disordered" evidence="1">
    <location>
        <begin position="248"/>
        <end position="345"/>
    </location>
</feature>
<reference evidence="2 3" key="1">
    <citation type="submission" date="2014-04" db="EMBL/GenBank/DDBJ databases">
        <authorList>
            <consortium name="DOE Joint Genome Institute"/>
            <person name="Kuo A."/>
            <person name="Kohler A."/>
            <person name="Jargeat P."/>
            <person name="Nagy L.G."/>
            <person name="Floudas D."/>
            <person name="Copeland A."/>
            <person name="Barry K.W."/>
            <person name="Cichocki N."/>
            <person name="Veneault-Fourrey C."/>
            <person name="LaButti K."/>
            <person name="Lindquist E.A."/>
            <person name="Lipzen A."/>
            <person name="Lundell T."/>
            <person name="Morin E."/>
            <person name="Murat C."/>
            <person name="Sun H."/>
            <person name="Tunlid A."/>
            <person name="Henrissat B."/>
            <person name="Grigoriev I.V."/>
            <person name="Hibbett D.S."/>
            <person name="Martin F."/>
            <person name="Nordberg H.P."/>
            <person name="Cantor M.N."/>
            <person name="Hua S.X."/>
        </authorList>
    </citation>
    <scope>NUCLEOTIDE SEQUENCE [LARGE SCALE GENOMIC DNA]</scope>
    <source>
        <strain evidence="2 3">Ve08.2h10</strain>
    </source>
</reference>
<evidence type="ECO:0000313" key="2">
    <source>
        <dbReference type="EMBL" id="KIK78030.1"/>
    </source>
</evidence>
<feature type="compositionally biased region" description="Basic and acidic residues" evidence="1">
    <location>
        <begin position="248"/>
        <end position="307"/>
    </location>
</feature>
<gene>
    <name evidence="2" type="ORF">PAXRUDRAFT_17109</name>
</gene>
<sequence length="492" mass="54280">MTNEEISLLNSRLQAWMDATKDRKKDQFKVVCKELCALPCVTPLNRHQWDVHKTKYKTWMYNHGQGRAQDTLTNYQRDWTAQAVVMRTKKAEITALIQEKKGAKPGEAEMISNYQWAIGQEMIVVQCLLENTPAVCISPILIAAHLNIQAATQIWETQEWSPLLEQCGATDSVATHPWSQFHLGTNAGTSSIEVIKRPGPLTVPRAMKVEEGKVEMGDVMPIEKGKDKGKVWGAGKEMGGDSRAVMREGKAKGKGKGMEVREEMEVKKSKGKGKEVVEVTVEKGMPKNKGKGRESNKDIGQARERSRSMAMSRYKSMERVPMDSEDKGTTLPPQEPSPTPLSRGHLLPLQEKEDKVLTDHRPKGSSQVNQAQMISFTPICKADTIETAVSSSPTSQEIAVERDVSPHITIIDVDTTPTMDVLNDGKVAFPQPSATLTDNVMVTAAEVKGVPDPPTPPALPVQLPLPSPQRQASALLALTATYEDEEDIEVED</sequence>
<organism evidence="2 3">
    <name type="scientific">Paxillus rubicundulus Ve08.2h10</name>
    <dbReference type="NCBI Taxonomy" id="930991"/>
    <lineage>
        <taxon>Eukaryota</taxon>
        <taxon>Fungi</taxon>
        <taxon>Dikarya</taxon>
        <taxon>Basidiomycota</taxon>
        <taxon>Agaricomycotina</taxon>
        <taxon>Agaricomycetes</taxon>
        <taxon>Agaricomycetidae</taxon>
        <taxon>Boletales</taxon>
        <taxon>Paxilineae</taxon>
        <taxon>Paxillaceae</taxon>
        <taxon>Paxillus</taxon>
    </lineage>
</organism>
<name>A0A0D0DIU2_9AGAM</name>
<dbReference type="AlphaFoldDB" id="A0A0D0DIU2"/>
<protein>
    <submittedName>
        <fullName evidence="2">Unplaced genomic scaffold scaffold_1914, whole genome shotgun sequence</fullName>
    </submittedName>
</protein>
<dbReference type="EMBL" id="KN826736">
    <property type="protein sequence ID" value="KIK78030.1"/>
    <property type="molecule type" value="Genomic_DNA"/>
</dbReference>
<keyword evidence="3" id="KW-1185">Reference proteome</keyword>
<accession>A0A0D0DIU2</accession>
<evidence type="ECO:0000256" key="1">
    <source>
        <dbReference type="SAM" id="MobiDB-lite"/>
    </source>
</evidence>
<proteinExistence type="predicted"/>
<dbReference type="Proteomes" id="UP000054538">
    <property type="component" value="Unassembled WGS sequence"/>
</dbReference>
<evidence type="ECO:0000313" key="3">
    <source>
        <dbReference type="Proteomes" id="UP000054538"/>
    </source>
</evidence>
<reference evidence="3" key="2">
    <citation type="submission" date="2015-01" db="EMBL/GenBank/DDBJ databases">
        <title>Evolutionary Origins and Diversification of the Mycorrhizal Mutualists.</title>
        <authorList>
            <consortium name="DOE Joint Genome Institute"/>
            <consortium name="Mycorrhizal Genomics Consortium"/>
            <person name="Kohler A."/>
            <person name="Kuo A."/>
            <person name="Nagy L.G."/>
            <person name="Floudas D."/>
            <person name="Copeland A."/>
            <person name="Barry K.W."/>
            <person name="Cichocki N."/>
            <person name="Veneault-Fourrey C."/>
            <person name="LaButti K."/>
            <person name="Lindquist E.A."/>
            <person name="Lipzen A."/>
            <person name="Lundell T."/>
            <person name="Morin E."/>
            <person name="Murat C."/>
            <person name="Riley R."/>
            <person name="Ohm R."/>
            <person name="Sun H."/>
            <person name="Tunlid A."/>
            <person name="Henrissat B."/>
            <person name="Grigoriev I.V."/>
            <person name="Hibbett D.S."/>
            <person name="Martin F."/>
        </authorList>
    </citation>
    <scope>NUCLEOTIDE SEQUENCE [LARGE SCALE GENOMIC DNA]</scope>
    <source>
        <strain evidence="3">Ve08.2h10</strain>
    </source>
</reference>